<organism evidence="2 3">
    <name type="scientific">Aspergillus rambellii</name>
    <dbReference type="NCBI Taxonomy" id="308745"/>
    <lineage>
        <taxon>Eukaryota</taxon>
        <taxon>Fungi</taxon>
        <taxon>Dikarya</taxon>
        <taxon>Ascomycota</taxon>
        <taxon>Pezizomycotina</taxon>
        <taxon>Eurotiomycetes</taxon>
        <taxon>Eurotiomycetidae</taxon>
        <taxon>Eurotiales</taxon>
        <taxon>Aspergillaceae</taxon>
        <taxon>Aspergillus</taxon>
        <taxon>Aspergillus subgen. Nidulantes</taxon>
    </lineage>
</organism>
<protein>
    <submittedName>
        <fullName evidence="2">Uncharacterized protein</fullName>
    </submittedName>
</protein>
<dbReference type="OrthoDB" id="4503105at2759"/>
<gene>
    <name evidence="2" type="ORF">ARAM_002042</name>
</gene>
<sequence>MPSSRHRYRQRERHPPPLFWDNLTKLYLTKGALRESNRRNQHKFRSPRQRALAISYISRRCFCATARPLVCRGFDSFPAAAGRTCLISAAWHLPPPHFYQYSLYPTKYDSQPSTPPATTPSSSSSSSSSSTAVYDVHFQDHLVRHGIYPPPSPSASSDPDGTAAATATPARRPANWAELQHRLHIPLPADSSLDQAYTRFRRLSAAAYPKHLPLPHLLSILEGTPQPRALASSGGSGGSSSGSSSGRVFTNLAPLTDGTLPPARPDFYHASPAAQLHPEIHRHLDKQIAITATATAAAARHNASRVLAPNFFLEVGGGAAAMRRRACYHGALGARAMRALGGFAMAAGDGDGDGKAYTIAVTYRAGQLRVYCVHVQSRPGQGAQQSDYVVTLVGEWALDGGDARSCFRAGVAAYRNARELAREYREGILGLANERYARLV</sequence>
<feature type="compositionally biased region" description="Low complexity" evidence="1">
    <location>
        <begin position="119"/>
        <end position="130"/>
    </location>
</feature>
<feature type="region of interest" description="Disordered" evidence="1">
    <location>
        <begin position="147"/>
        <end position="170"/>
    </location>
</feature>
<comment type="caution">
    <text evidence="2">The sequence shown here is derived from an EMBL/GenBank/DDBJ whole genome shotgun (WGS) entry which is preliminary data.</text>
</comment>
<keyword evidence="3" id="KW-1185">Reference proteome</keyword>
<dbReference type="STRING" id="308745.A0A0F8XQH8"/>
<feature type="region of interest" description="Disordered" evidence="1">
    <location>
        <begin position="109"/>
        <end position="130"/>
    </location>
</feature>
<dbReference type="AlphaFoldDB" id="A0A0F8XQH8"/>
<proteinExistence type="predicted"/>
<name>A0A0F8XQH8_9EURO</name>
<evidence type="ECO:0000256" key="1">
    <source>
        <dbReference type="SAM" id="MobiDB-lite"/>
    </source>
</evidence>
<reference evidence="2 3" key="1">
    <citation type="submission" date="2015-02" db="EMBL/GenBank/DDBJ databases">
        <title>Draft Genome Sequences of Two Closely-Related Aflatoxigenic Aspergillus Species Obtained from the Cote d'Ivoire.</title>
        <authorList>
            <person name="Moore G.G."/>
            <person name="Beltz S.B."/>
            <person name="Mack B.M."/>
        </authorList>
    </citation>
    <scope>NUCLEOTIDE SEQUENCE [LARGE SCALE GENOMIC DNA]</scope>
    <source>
        <strain evidence="2 3">SRRC1468</strain>
    </source>
</reference>
<accession>A0A0F8XQH8</accession>
<feature type="region of interest" description="Disordered" evidence="1">
    <location>
        <begin position="228"/>
        <end position="249"/>
    </location>
</feature>
<dbReference type="EMBL" id="JZBS01000670">
    <property type="protein sequence ID" value="KKK25782.1"/>
    <property type="molecule type" value="Genomic_DNA"/>
</dbReference>
<feature type="compositionally biased region" description="Low complexity" evidence="1">
    <location>
        <begin position="154"/>
        <end position="170"/>
    </location>
</feature>
<evidence type="ECO:0000313" key="2">
    <source>
        <dbReference type="EMBL" id="KKK25782.1"/>
    </source>
</evidence>
<evidence type="ECO:0000313" key="3">
    <source>
        <dbReference type="Proteomes" id="UP000034291"/>
    </source>
</evidence>
<dbReference type="Proteomes" id="UP000034291">
    <property type="component" value="Unassembled WGS sequence"/>
</dbReference>